<evidence type="ECO:0000313" key="4">
    <source>
        <dbReference type="EMBL" id="SDL97811.1"/>
    </source>
</evidence>
<dbReference type="InterPro" id="IPR018337">
    <property type="entry name" value="Cell_wall/Cho-bd_repeat"/>
</dbReference>
<evidence type="ECO:0000256" key="1">
    <source>
        <dbReference type="ARBA" id="ARBA00022737"/>
    </source>
</evidence>
<organism evidence="4 5">
    <name type="scientific">Romboutsia lituseburensis DSM 797</name>
    <dbReference type="NCBI Taxonomy" id="1121325"/>
    <lineage>
        <taxon>Bacteria</taxon>
        <taxon>Bacillati</taxon>
        <taxon>Bacillota</taxon>
        <taxon>Clostridia</taxon>
        <taxon>Peptostreptococcales</taxon>
        <taxon>Peptostreptococcaceae</taxon>
        <taxon>Romboutsia</taxon>
    </lineage>
</organism>
<dbReference type="InterPro" id="IPR006626">
    <property type="entry name" value="PbH1"/>
</dbReference>
<sequence length="782" mass="87473">MRKLKKSVILGLSIAALGVSTYNVSKTYALENPKSYVAQTNEARSSEVGVKDEDELISALKDPSVQKIILKNNIKISKQENQTKIKVEGKSKEIISESSTNKYTISSIGNKDSEACISFYQSASIKNVNIDNVEIIGWDLNIENSNIKNTSIRANYIKKCTIENSAMSTEWLDDSKLINTQIDERKLDSDAKIINVDIDNTNTDLKYDESTIIVGNENLTLENVNIKNKYGKGIKIEGKSDVVIEGDVKIETNKTEAISLEGSSNDNKSRLYVNGKLKQVGDTYTIKAKNDGDYTEVYDKSNILSKGLDSGGSGYYNTSLRTGNTPKLPDSSMELTKEVSTDDELVAALENPKVQEIIVLNDIEISKKEIYSMIKIEGEYKKIVGKSSTNKPKISYKFDAYIFFDVKCNKGLDITNIDFNSIRMNSDKVYIENCTIENGIAMTGQSIKNSTVVNCSISAVNIENCKLINAQIDVSRLDSDVKITNVDIDNTMTKLVDYASTIWVSNENLTLKNVNIKNKSGRPLSIQGNSKVIIEGNVTIETNKTEAILLEMDYTKQMARLYVNGDLKQIGDTYTIVSKQSGVYTEVYDKNNILNSSMDKDGTAYYNTINRVGSEPKLPENNKNGWKQENKVWYYYKNGIKSKGWLKDANKWYYLGEDGKMQTGWKMVHGTWYYLNGSGAMETGWKNLNGTWYYLRPSGAMATGWEKVNGTWYYLRSSGSMATGWIDLSGTWYYLDGSGAMKTGWQKISGKWYYMYGSGAMAKNTVIDGWKINSSGVATKIK</sequence>
<keyword evidence="3" id="KW-0732">Signal</keyword>
<evidence type="ECO:0000256" key="2">
    <source>
        <dbReference type="PROSITE-ProRule" id="PRU00591"/>
    </source>
</evidence>
<feature type="repeat" description="Cell wall-binding" evidence="2">
    <location>
        <begin position="722"/>
        <end position="741"/>
    </location>
</feature>
<dbReference type="PROSITE" id="PS51170">
    <property type="entry name" value="CW"/>
    <property type="match status" value="6"/>
</dbReference>
<dbReference type="Proteomes" id="UP000199068">
    <property type="component" value="Unassembled WGS sequence"/>
</dbReference>
<dbReference type="Pfam" id="PF20585">
    <property type="entry name" value="Pectate_lyase_5"/>
    <property type="match status" value="1"/>
</dbReference>
<feature type="repeat" description="Cell wall-binding" evidence="2">
    <location>
        <begin position="642"/>
        <end position="661"/>
    </location>
</feature>
<dbReference type="STRING" id="1121325.SAMN04515677_104350"/>
<evidence type="ECO:0000313" key="5">
    <source>
        <dbReference type="Proteomes" id="UP000199068"/>
    </source>
</evidence>
<dbReference type="Gene3D" id="2.10.270.10">
    <property type="entry name" value="Cholin Binding"/>
    <property type="match status" value="3"/>
</dbReference>
<dbReference type="SUPFAM" id="SSF69360">
    <property type="entry name" value="Cell wall binding repeat"/>
    <property type="match status" value="1"/>
</dbReference>
<gene>
    <name evidence="4" type="ORF">SAMN04515677_104350</name>
</gene>
<keyword evidence="5" id="KW-1185">Reference proteome</keyword>
<dbReference type="AlphaFoldDB" id="A0A1G9PH64"/>
<evidence type="ECO:0000256" key="3">
    <source>
        <dbReference type="SAM" id="SignalP"/>
    </source>
</evidence>
<dbReference type="RefSeq" id="WP_278335054.1">
    <property type="nucleotide sequence ID" value="NZ_FNGW01000004.1"/>
</dbReference>
<feature type="signal peptide" evidence="3">
    <location>
        <begin position="1"/>
        <end position="21"/>
    </location>
</feature>
<dbReference type="SUPFAM" id="SSF51126">
    <property type="entry name" value="Pectin lyase-like"/>
    <property type="match status" value="2"/>
</dbReference>
<feature type="repeat" description="Cell wall-binding" evidence="2">
    <location>
        <begin position="682"/>
        <end position="701"/>
    </location>
</feature>
<name>A0A1G9PH64_9FIRM</name>
<dbReference type="Pfam" id="PF01473">
    <property type="entry name" value="Choline_bind_1"/>
    <property type="match status" value="1"/>
</dbReference>
<dbReference type="EMBL" id="FNGW01000004">
    <property type="protein sequence ID" value="SDL97811.1"/>
    <property type="molecule type" value="Genomic_DNA"/>
</dbReference>
<feature type="chain" id="PRO_5039077853" evidence="3">
    <location>
        <begin position="22"/>
        <end position="782"/>
    </location>
</feature>
<reference evidence="4 5" key="1">
    <citation type="submission" date="2016-10" db="EMBL/GenBank/DDBJ databases">
        <authorList>
            <person name="de Groot N.N."/>
        </authorList>
    </citation>
    <scope>NUCLEOTIDE SEQUENCE [LARGE SCALE GENOMIC DNA]</scope>
    <source>
        <strain evidence="4 5">DSM 797</strain>
    </source>
</reference>
<dbReference type="InterPro" id="IPR011050">
    <property type="entry name" value="Pectin_lyase_fold/virulence"/>
</dbReference>
<dbReference type="InterPro" id="IPR046776">
    <property type="entry name" value="Pectate_lyase_5"/>
</dbReference>
<dbReference type="InterPro" id="IPR012334">
    <property type="entry name" value="Pectin_lyas_fold"/>
</dbReference>
<feature type="repeat" description="Cell wall-binding" evidence="2">
    <location>
        <begin position="702"/>
        <end position="721"/>
    </location>
</feature>
<accession>A0A1G9PH64</accession>
<feature type="repeat" description="Cell wall-binding" evidence="2">
    <location>
        <begin position="742"/>
        <end position="761"/>
    </location>
</feature>
<proteinExistence type="predicted"/>
<protein>
    <submittedName>
        <fullName evidence="4">Glucan-binding domain-containing protein (YG repeat)</fullName>
    </submittedName>
</protein>
<feature type="repeat" description="Cell wall-binding" evidence="2">
    <location>
        <begin position="662"/>
        <end position="681"/>
    </location>
</feature>
<dbReference type="Pfam" id="PF19127">
    <property type="entry name" value="Choline_bind_3"/>
    <property type="match status" value="2"/>
</dbReference>
<keyword evidence="1" id="KW-0677">Repeat</keyword>
<dbReference type="SMART" id="SM00710">
    <property type="entry name" value="PbH1"/>
    <property type="match status" value="4"/>
</dbReference>
<dbReference type="Gene3D" id="2.160.20.10">
    <property type="entry name" value="Single-stranded right-handed beta-helix, Pectin lyase-like"/>
    <property type="match status" value="2"/>
</dbReference>